<dbReference type="AlphaFoldDB" id="A0A9P1G4H0"/>
<reference evidence="2" key="1">
    <citation type="submission" date="2022-10" db="EMBL/GenBank/DDBJ databases">
        <authorList>
            <person name="Chen Y."/>
            <person name="Dougan E. K."/>
            <person name="Chan C."/>
            <person name="Rhodes N."/>
            <person name="Thang M."/>
        </authorList>
    </citation>
    <scope>NUCLEOTIDE SEQUENCE</scope>
</reference>
<dbReference type="EMBL" id="CAMXCT020002824">
    <property type="protein sequence ID" value="CAL1154059.1"/>
    <property type="molecule type" value="Genomic_DNA"/>
</dbReference>
<feature type="compositionally biased region" description="Basic residues" evidence="1">
    <location>
        <begin position="497"/>
        <end position="509"/>
    </location>
</feature>
<feature type="compositionally biased region" description="Basic and acidic residues" evidence="1">
    <location>
        <begin position="948"/>
        <end position="970"/>
    </location>
</feature>
<proteinExistence type="predicted"/>
<evidence type="ECO:0000313" key="3">
    <source>
        <dbReference type="EMBL" id="CAL4787996.1"/>
    </source>
</evidence>
<sequence length="970" mass="106657">MRATGNRLGAHLPLVAPLKGVGPKSWGKTFIKLAVKVGLPFQAWRPMCPMLPAPNLMGDWTSRATTPGEIGKWILQLLIGSNFDSTGFTPHGCKATTLTMLAKYGADSDTRLILGHHQTRSGMMVSQRDGALASTEVPLPVANSVPLDDGPQLGTEEASELPVNIGSDAGCDQSVAQSNSQADVDSDSDSSSSSSSSDSCLDEVVEDYAKNGAVQGTSPTDEALKGLLSDDTDTVTVGQLSSIRRLTFDAQTLSAAQVKHILAGSEAAKKAELVPAERTQRIQDQRNRLAGMDLTGPYECSYASYDYVAKMIEQNAPSYLEPHRFTTRSAEVAREKPGKELALDQMHLTVKDMENKDKCPMQGDLQIFQAFTRRALACDLMGVCTFRCMEKWHRFLMDSMQVHAPPGYKSPTVEQILRADRAGWIRIAEKVDGLRRRPDGTLPLDEALDNLKTDPTTIFHMMPLPMPRAADKPTKPAPIKKDGAPDKTPKPNNFSKGKGKGKNRGKANNKGRMPVELVGLNQMTKTGKRICYNYNLSRGCNFAEAGKDCNKGSHVCMKCFGLHPVHQCPPGQTVFSGTGGLTAAVRHLGLQHSLGVDAHVTKRVKAPIIRLDLTSHHGQELLWKVLGHPNLAAVHLGPPCGTSSRAREIRRDHGPDPKPLRSTQFPDGLPTLRGLDAKRVHSANILYDLSGEIMAWCTTSGVLCTLENPVRSHMWNISFLTKHFRGLHSLHEVCFHSCMYQAARKKRTKLLCNHPAFLSLTAECDGQHTHLPWGRCNTGWATASETEYPHNLCKAMARIYHELLVKFQAIDVPQQLDQDNHISLTQSSRAALGHQPRGKRLKPLVREYAQILKLSGPGHFINNLPLQCSEAIPIPQCCTVHPPVHALPQHALINGKLNLELPGNPKHSSDKQQDLPIQATSWMEYTRCYKTFRAQSKEIFCSHSQRSFRADEKVVPESPRAETTRSGRSP</sequence>
<feature type="region of interest" description="Disordered" evidence="1">
    <location>
        <begin position="466"/>
        <end position="510"/>
    </location>
</feature>
<keyword evidence="3" id="KW-0548">Nucleotidyltransferase</keyword>
<dbReference type="Proteomes" id="UP001152797">
    <property type="component" value="Unassembled WGS sequence"/>
</dbReference>
<feature type="compositionally biased region" description="Polar residues" evidence="1">
    <location>
        <begin position="174"/>
        <end position="183"/>
    </location>
</feature>
<feature type="compositionally biased region" description="Basic and acidic residues" evidence="1">
    <location>
        <begin position="645"/>
        <end position="659"/>
    </location>
</feature>
<feature type="region of interest" description="Disordered" evidence="1">
    <location>
        <begin position="163"/>
        <end position="201"/>
    </location>
</feature>
<name>A0A9P1G4H0_9DINO</name>
<evidence type="ECO:0000256" key="1">
    <source>
        <dbReference type="SAM" id="MobiDB-lite"/>
    </source>
</evidence>
<evidence type="ECO:0000313" key="4">
    <source>
        <dbReference type="Proteomes" id="UP001152797"/>
    </source>
</evidence>
<evidence type="ECO:0000313" key="2">
    <source>
        <dbReference type="EMBL" id="CAI4000684.1"/>
    </source>
</evidence>
<keyword evidence="4" id="KW-1185">Reference proteome</keyword>
<feature type="region of interest" description="Disordered" evidence="1">
    <location>
        <begin position="946"/>
        <end position="970"/>
    </location>
</feature>
<feature type="compositionally biased region" description="Basic and acidic residues" evidence="1">
    <location>
        <begin position="469"/>
        <end position="489"/>
    </location>
</feature>
<protein>
    <submittedName>
        <fullName evidence="3">RNA-directed DNA polymerase from mobile element jockey</fullName>
    </submittedName>
</protein>
<keyword evidence="3" id="KW-0808">Transferase</keyword>
<dbReference type="GO" id="GO:0003964">
    <property type="term" value="F:RNA-directed DNA polymerase activity"/>
    <property type="evidence" value="ECO:0007669"/>
    <property type="project" value="UniProtKB-KW"/>
</dbReference>
<gene>
    <name evidence="2" type="ORF">C1SCF055_LOCUS26788</name>
</gene>
<feature type="compositionally biased region" description="Low complexity" evidence="1">
    <location>
        <begin position="189"/>
        <end position="199"/>
    </location>
</feature>
<reference evidence="3 4" key="2">
    <citation type="submission" date="2024-05" db="EMBL/GenBank/DDBJ databases">
        <authorList>
            <person name="Chen Y."/>
            <person name="Shah S."/>
            <person name="Dougan E. K."/>
            <person name="Thang M."/>
            <person name="Chan C."/>
        </authorList>
    </citation>
    <scope>NUCLEOTIDE SEQUENCE [LARGE SCALE GENOMIC DNA]</scope>
</reference>
<dbReference type="OrthoDB" id="425815at2759"/>
<dbReference type="EMBL" id="CAMXCT010002824">
    <property type="protein sequence ID" value="CAI4000684.1"/>
    <property type="molecule type" value="Genomic_DNA"/>
</dbReference>
<keyword evidence="3" id="KW-0695">RNA-directed DNA polymerase</keyword>
<dbReference type="EMBL" id="CAMXCT030002824">
    <property type="protein sequence ID" value="CAL4787996.1"/>
    <property type="molecule type" value="Genomic_DNA"/>
</dbReference>
<feature type="region of interest" description="Disordered" evidence="1">
    <location>
        <begin position="642"/>
        <end position="667"/>
    </location>
</feature>
<comment type="caution">
    <text evidence="2">The sequence shown here is derived from an EMBL/GenBank/DDBJ whole genome shotgun (WGS) entry which is preliminary data.</text>
</comment>
<organism evidence="2">
    <name type="scientific">Cladocopium goreaui</name>
    <dbReference type="NCBI Taxonomy" id="2562237"/>
    <lineage>
        <taxon>Eukaryota</taxon>
        <taxon>Sar</taxon>
        <taxon>Alveolata</taxon>
        <taxon>Dinophyceae</taxon>
        <taxon>Suessiales</taxon>
        <taxon>Symbiodiniaceae</taxon>
        <taxon>Cladocopium</taxon>
    </lineage>
</organism>
<accession>A0A9P1G4H0</accession>